<keyword evidence="3 6" id="KW-0812">Transmembrane</keyword>
<name>A0A2G6PGP3_9GAMM</name>
<comment type="similarity">
    <text evidence="2 6">Belongs to the ABC-2 integral membrane protein family.</text>
</comment>
<proteinExistence type="inferred from homology"/>
<comment type="caution">
    <text evidence="8">The sequence shown here is derived from an EMBL/GenBank/DDBJ whole genome shotgun (WGS) entry which is preliminary data.</text>
</comment>
<dbReference type="InterPro" id="IPR013525">
    <property type="entry name" value="ABC2_TM"/>
</dbReference>
<dbReference type="InterPro" id="IPR047817">
    <property type="entry name" value="ABC2_TM_bact-type"/>
</dbReference>
<evidence type="ECO:0000256" key="6">
    <source>
        <dbReference type="RuleBase" id="RU361157"/>
    </source>
</evidence>
<dbReference type="NCBIfam" id="NF011648">
    <property type="entry name" value="PRK15066.1"/>
    <property type="match status" value="1"/>
</dbReference>
<dbReference type="EMBL" id="PDTV01000005">
    <property type="protein sequence ID" value="PIE83349.1"/>
    <property type="molecule type" value="Genomic_DNA"/>
</dbReference>
<keyword evidence="6" id="KW-1003">Cell membrane</keyword>
<feature type="transmembrane region" description="Helical" evidence="6">
    <location>
        <begin position="67"/>
        <end position="93"/>
    </location>
</feature>
<keyword evidence="4 6" id="KW-1133">Transmembrane helix</keyword>
<feature type="transmembrane region" description="Helical" evidence="6">
    <location>
        <begin position="237"/>
        <end position="257"/>
    </location>
</feature>
<evidence type="ECO:0000256" key="1">
    <source>
        <dbReference type="ARBA" id="ARBA00004141"/>
    </source>
</evidence>
<evidence type="ECO:0000256" key="4">
    <source>
        <dbReference type="ARBA" id="ARBA00022989"/>
    </source>
</evidence>
<feature type="domain" description="ABC transmembrane type-2" evidence="7">
    <location>
        <begin position="31"/>
        <end position="260"/>
    </location>
</feature>
<dbReference type="InterPro" id="IPR052522">
    <property type="entry name" value="ABC-2_transport_permease"/>
</dbReference>
<comment type="subcellular location">
    <subcellularLocation>
        <location evidence="6">Cell inner membrane</location>
        <topology evidence="6">Multi-pass membrane protein</topology>
    </subcellularLocation>
    <subcellularLocation>
        <location evidence="1">Membrane</location>
        <topology evidence="1">Multi-pass membrane protein</topology>
    </subcellularLocation>
</comment>
<feature type="transmembrane region" description="Helical" evidence="6">
    <location>
        <begin position="152"/>
        <end position="173"/>
    </location>
</feature>
<dbReference type="PANTHER" id="PTHR43332:SF2">
    <property type="entry name" value="INNER MEMBRANE TRANSPORT PERMEASE YADH"/>
    <property type="match status" value="1"/>
</dbReference>
<sequence length="265" mass="29875">MTVYPDFLTNLRAWYIAFQTILTKEILRFTRIWIQTLLPPAVTTSLYFIIFGKLIGTRLGPMDGMNYIQFIAPGLIMMAVITNAYSNVVSSFYSSKFQRHIEEMLVSPLPNTIIILGFIGGGIARGLVVGAVVTAIAMIFTDLHWRYPFITLIVMILTAMLFALGGLINGIFAKSFDDIALIPNFVLTPLIYLGGIFYSINMLPTFWQHVSLFNPILYMINTFRYGILGVSDISIDIAFTIILFFIVMLFSLSLWLLHRGIGIRS</sequence>
<dbReference type="AlphaFoldDB" id="A0A2G6PGP3"/>
<evidence type="ECO:0000313" key="8">
    <source>
        <dbReference type="EMBL" id="PIE83349.1"/>
    </source>
</evidence>
<evidence type="ECO:0000313" key="9">
    <source>
        <dbReference type="Proteomes" id="UP000229278"/>
    </source>
</evidence>
<keyword evidence="5 6" id="KW-0472">Membrane</keyword>
<reference evidence="8 9" key="1">
    <citation type="submission" date="2017-10" db="EMBL/GenBank/DDBJ databases">
        <title>Novel microbial diversity and functional potential in the marine mammal oral microbiome.</title>
        <authorList>
            <person name="Dudek N.K."/>
            <person name="Sun C.L."/>
            <person name="Burstein D."/>
            <person name="Kantor R.S."/>
            <person name="Aliaga Goltsman D.S."/>
            <person name="Bik E.M."/>
            <person name="Thomas B.C."/>
            <person name="Banfield J.F."/>
            <person name="Relman D.A."/>
        </authorList>
    </citation>
    <scope>NUCLEOTIDE SEQUENCE [LARGE SCALE GENOMIC DNA]</scope>
    <source>
        <strain evidence="8">DOLJORAL78_50_517</strain>
    </source>
</reference>
<evidence type="ECO:0000256" key="5">
    <source>
        <dbReference type="ARBA" id="ARBA00023136"/>
    </source>
</evidence>
<dbReference type="PIRSF" id="PIRSF006648">
    <property type="entry name" value="DrrB"/>
    <property type="match status" value="1"/>
</dbReference>
<evidence type="ECO:0000259" key="7">
    <source>
        <dbReference type="PROSITE" id="PS51012"/>
    </source>
</evidence>
<dbReference type="Proteomes" id="UP000229278">
    <property type="component" value="Unassembled WGS sequence"/>
</dbReference>
<dbReference type="PROSITE" id="PS51012">
    <property type="entry name" value="ABC_TM2"/>
    <property type="match status" value="1"/>
</dbReference>
<protein>
    <recommendedName>
        <fullName evidence="6">Transport permease protein</fullName>
    </recommendedName>
</protein>
<dbReference type="PRINTS" id="PR00164">
    <property type="entry name" value="ABC2TRNSPORT"/>
</dbReference>
<feature type="transmembrane region" description="Helical" evidence="6">
    <location>
        <begin position="113"/>
        <end position="140"/>
    </location>
</feature>
<accession>A0A2G6PGP3</accession>
<gene>
    <name evidence="8" type="ORF">CSA09_02450</name>
</gene>
<feature type="transmembrane region" description="Helical" evidence="6">
    <location>
        <begin position="179"/>
        <end position="200"/>
    </location>
</feature>
<keyword evidence="6" id="KW-0813">Transport</keyword>
<dbReference type="InterPro" id="IPR000412">
    <property type="entry name" value="ABC_2_transport"/>
</dbReference>
<dbReference type="GO" id="GO:0043190">
    <property type="term" value="C:ATP-binding cassette (ABC) transporter complex"/>
    <property type="evidence" value="ECO:0007669"/>
    <property type="project" value="InterPro"/>
</dbReference>
<organism evidence="8 9">
    <name type="scientific">Candidatus Contendibacter odensensis</name>
    <dbReference type="NCBI Taxonomy" id="1400860"/>
    <lineage>
        <taxon>Bacteria</taxon>
        <taxon>Pseudomonadati</taxon>
        <taxon>Pseudomonadota</taxon>
        <taxon>Gammaproteobacteria</taxon>
        <taxon>Candidatus Competibacteraceae</taxon>
        <taxon>Candidatus Contendibacter</taxon>
    </lineage>
</organism>
<evidence type="ECO:0000256" key="3">
    <source>
        <dbReference type="ARBA" id="ARBA00022692"/>
    </source>
</evidence>
<dbReference type="Pfam" id="PF01061">
    <property type="entry name" value="ABC2_membrane"/>
    <property type="match status" value="1"/>
</dbReference>
<evidence type="ECO:0000256" key="2">
    <source>
        <dbReference type="ARBA" id="ARBA00007783"/>
    </source>
</evidence>
<dbReference type="PANTHER" id="PTHR43332">
    <property type="entry name" value="INNER MEMBRANE TRANSPORT PERMEASE YADH-RELATED"/>
    <property type="match status" value="1"/>
</dbReference>
<feature type="transmembrane region" description="Helical" evidence="6">
    <location>
        <begin position="32"/>
        <end position="55"/>
    </location>
</feature>
<dbReference type="GO" id="GO:0140359">
    <property type="term" value="F:ABC-type transporter activity"/>
    <property type="evidence" value="ECO:0007669"/>
    <property type="project" value="InterPro"/>
</dbReference>